<dbReference type="Gene3D" id="3.20.20.70">
    <property type="entry name" value="Aldolase class I"/>
    <property type="match status" value="1"/>
</dbReference>
<evidence type="ECO:0000259" key="9">
    <source>
        <dbReference type="Pfam" id="PF00218"/>
    </source>
</evidence>
<protein>
    <recommendedName>
        <fullName evidence="3">indole-3-glycerol-phosphate synthase</fullName>
        <ecNumber evidence="3">4.1.1.48</ecNumber>
    </recommendedName>
</protein>
<evidence type="ECO:0000256" key="6">
    <source>
        <dbReference type="ARBA" id="ARBA00022822"/>
    </source>
</evidence>
<dbReference type="InterPro" id="IPR013785">
    <property type="entry name" value="Aldolase_TIM"/>
</dbReference>
<proteinExistence type="predicted"/>
<dbReference type="GO" id="GO:0004640">
    <property type="term" value="F:phosphoribosylanthranilate isomerase activity"/>
    <property type="evidence" value="ECO:0007669"/>
    <property type="project" value="TreeGrafter"/>
</dbReference>
<evidence type="ECO:0000256" key="1">
    <source>
        <dbReference type="ARBA" id="ARBA00001633"/>
    </source>
</evidence>
<organism evidence="10">
    <name type="scientific">freshwater metagenome</name>
    <dbReference type="NCBI Taxonomy" id="449393"/>
    <lineage>
        <taxon>unclassified sequences</taxon>
        <taxon>metagenomes</taxon>
        <taxon>ecological metagenomes</taxon>
    </lineage>
</organism>
<reference evidence="10" key="1">
    <citation type="submission" date="2020-05" db="EMBL/GenBank/DDBJ databases">
        <authorList>
            <person name="Chiriac C."/>
            <person name="Salcher M."/>
            <person name="Ghai R."/>
            <person name="Kavagutti S V."/>
        </authorList>
    </citation>
    <scope>NUCLEOTIDE SEQUENCE</scope>
</reference>
<evidence type="ECO:0000256" key="3">
    <source>
        <dbReference type="ARBA" id="ARBA00012362"/>
    </source>
</evidence>
<dbReference type="GO" id="GO:0004425">
    <property type="term" value="F:indole-3-glycerol-phosphate synthase activity"/>
    <property type="evidence" value="ECO:0007669"/>
    <property type="project" value="UniProtKB-EC"/>
</dbReference>
<feature type="domain" description="Indole-3-glycerol phosphate synthase" evidence="9">
    <location>
        <begin position="3"/>
        <end position="255"/>
    </location>
</feature>
<name>A0A6J7F516_9ZZZZ</name>
<keyword evidence="5" id="KW-0210">Decarboxylase</keyword>
<dbReference type="Pfam" id="PF00218">
    <property type="entry name" value="IGPS"/>
    <property type="match status" value="1"/>
</dbReference>
<dbReference type="PROSITE" id="PS00614">
    <property type="entry name" value="IGPS"/>
    <property type="match status" value="1"/>
</dbReference>
<evidence type="ECO:0000256" key="5">
    <source>
        <dbReference type="ARBA" id="ARBA00022793"/>
    </source>
</evidence>
<keyword evidence="8" id="KW-0456">Lyase</keyword>
<dbReference type="InterPro" id="IPR013798">
    <property type="entry name" value="Indole-3-glycerol_P_synth_dom"/>
</dbReference>
<dbReference type="InterPro" id="IPR001468">
    <property type="entry name" value="Indole-3-GlycerolPSynthase_CS"/>
</dbReference>
<evidence type="ECO:0000256" key="7">
    <source>
        <dbReference type="ARBA" id="ARBA00023141"/>
    </source>
</evidence>
<dbReference type="UniPathway" id="UPA00035">
    <property type="reaction ID" value="UER00043"/>
</dbReference>
<dbReference type="EC" id="4.1.1.48" evidence="3"/>
<evidence type="ECO:0000313" key="10">
    <source>
        <dbReference type="EMBL" id="CAB4891382.1"/>
    </source>
</evidence>
<comment type="pathway">
    <text evidence="2">Amino-acid biosynthesis; L-tryptophan biosynthesis; L-tryptophan from chorismate: step 4/5.</text>
</comment>
<dbReference type="EMBL" id="CAFBNR010000007">
    <property type="protein sequence ID" value="CAB4955756.1"/>
    <property type="molecule type" value="Genomic_DNA"/>
</dbReference>
<dbReference type="FunFam" id="3.20.20.70:FF:000024">
    <property type="entry name" value="Indole-3-glycerol phosphate synthase"/>
    <property type="match status" value="1"/>
</dbReference>
<dbReference type="InterPro" id="IPR045186">
    <property type="entry name" value="Indole-3-glycerol_P_synth"/>
</dbReference>
<evidence type="ECO:0000256" key="8">
    <source>
        <dbReference type="ARBA" id="ARBA00023239"/>
    </source>
</evidence>
<sequence length="262" mass="28085">MYLAKILERHREAAQSDSRRLSQLIDEAKLIGPTRGFVEKLRADSIQQLAVIAEIKRRSPSKGVLRDGIVATDLARVYESGSASCLSVLTDDVSFGGSVDDLQQALAATTIPVLRKDFTVSEHDLCDARVMGADCVLLIAAALSQKELTGFYQLATEIGLDVLVETHDEKEVESALLAGATMIGVNQRDLVTFQVDHDRAVRMAAAIPNGVVKVAESGVRDIKDAQSLRNAGYDAVLVGESLVISNDPAAVIASLRVTTAKN</sequence>
<evidence type="ECO:0000256" key="2">
    <source>
        <dbReference type="ARBA" id="ARBA00004696"/>
    </source>
</evidence>
<evidence type="ECO:0000256" key="4">
    <source>
        <dbReference type="ARBA" id="ARBA00022605"/>
    </source>
</evidence>
<dbReference type="EMBL" id="CAFBMJ010000003">
    <property type="protein sequence ID" value="CAB4891382.1"/>
    <property type="molecule type" value="Genomic_DNA"/>
</dbReference>
<dbReference type="CDD" id="cd00331">
    <property type="entry name" value="IGPS"/>
    <property type="match status" value="1"/>
</dbReference>
<dbReference type="PANTHER" id="PTHR22854:SF2">
    <property type="entry name" value="INDOLE-3-GLYCEROL-PHOSPHATE SYNTHASE"/>
    <property type="match status" value="1"/>
</dbReference>
<dbReference type="AlphaFoldDB" id="A0A6J7F516"/>
<gene>
    <name evidence="10" type="ORF">UFOPK3573_00111</name>
    <name evidence="11" type="ORF">UFOPK3879_00247</name>
</gene>
<keyword evidence="4" id="KW-0028">Amino-acid biosynthesis</keyword>
<keyword evidence="7" id="KW-0057">Aromatic amino acid biosynthesis</keyword>
<evidence type="ECO:0000313" key="11">
    <source>
        <dbReference type="EMBL" id="CAB4955756.1"/>
    </source>
</evidence>
<keyword evidence="6" id="KW-0822">Tryptophan biosynthesis</keyword>
<dbReference type="PANTHER" id="PTHR22854">
    <property type="entry name" value="TRYPTOPHAN BIOSYNTHESIS PROTEIN"/>
    <property type="match status" value="1"/>
</dbReference>
<dbReference type="SUPFAM" id="SSF51366">
    <property type="entry name" value="Ribulose-phoshate binding barrel"/>
    <property type="match status" value="1"/>
</dbReference>
<comment type="catalytic activity">
    <reaction evidence="1">
        <text>1-(2-carboxyphenylamino)-1-deoxy-D-ribulose 5-phosphate + H(+) = (1S,2R)-1-C-(indol-3-yl)glycerol 3-phosphate + CO2 + H2O</text>
        <dbReference type="Rhea" id="RHEA:23476"/>
        <dbReference type="ChEBI" id="CHEBI:15377"/>
        <dbReference type="ChEBI" id="CHEBI:15378"/>
        <dbReference type="ChEBI" id="CHEBI:16526"/>
        <dbReference type="ChEBI" id="CHEBI:58613"/>
        <dbReference type="ChEBI" id="CHEBI:58866"/>
        <dbReference type="EC" id="4.1.1.48"/>
    </reaction>
</comment>
<dbReference type="InterPro" id="IPR011060">
    <property type="entry name" value="RibuloseP-bd_barrel"/>
</dbReference>
<accession>A0A6J7F516</accession>
<dbReference type="GO" id="GO:0000162">
    <property type="term" value="P:L-tryptophan biosynthetic process"/>
    <property type="evidence" value="ECO:0007669"/>
    <property type="project" value="UniProtKB-UniPathway"/>
</dbReference>